<feature type="compositionally biased region" description="Basic residues" evidence="7">
    <location>
        <begin position="984"/>
        <end position="1004"/>
    </location>
</feature>
<feature type="region of interest" description="Disordered" evidence="7">
    <location>
        <begin position="1219"/>
        <end position="1243"/>
    </location>
</feature>
<dbReference type="PANTHER" id="PTHR15439:SF0">
    <property type="entry name" value="CELL DIVISION CYCLE AND APOPTOSIS REGULATOR PROTEIN 1-RELATED"/>
    <property type="match status" value="1"/>
</dbReference>
<organism evidence="10 11">
    <name type="scientific">Orchesella dallaii</name>
    <dbReference type="NCBI Taxonomy" id="48710"/>
    <lineage>
        <taxon>Eukaryota</taxon>
        <taxon>Metazoa</taxon>
        <taxon>Ecdysozoa</taxon>
        <taxon>Arthropoda</taxon>
        <taxon>Hexapoda</taxon>
        <taxon>Collembola</taxon>
        <taxon>Entomobryomorpha</taxon>
        <taxon>Entomobryoidea</taxon>
        <taxon>Orchesellidae</taxon>
        <taxon>Orchesellinae</taxon>
        <taxon>Orchesella</taxon>
    </lineage>
</organism>
<accession>A0ABP1S2S1</accession>
<dbReference type="PANTHER" id="PTHR15439">
    <property type="entry name" value="RETINOBLASTOMA-BINDING PROTEIN 6"/>
    <property type="match status" value="1"/>
</dbReference>
<gene>
    <name evidence="10" type="ORF">ODALV1_LOCUS29075</name>
</gene>
<feature type="compositionally biased region" description="Basic and acidic residues" evidence="7">
    <location>
        <begin position="938"/>
        <end position="956"/>
    </location>
</feature>
<feature type="compositionally biased region" description="Basic and acidic residues" evidence="7">
    <location>
        <begin position="320"/>
        <end position="347"/>
    </location>
</feature>
<dbReference type="PROSITE" id="PS51282">
    <property type="entry name" value="DWNN"/>
    <property type="match status" value="1"/>
</dbReference>
<dbReference type="Pfam" id="PF08783">
    <property type="entry name" value="DWNN"/>
    <property type="match status" value="1"/>
</dbReference>
<feature type="compositionally biased region" description="Basic residues" evidence="7">
    <location>
        <begin position="702"/>
        <end position="730"/>
    </location>
</feature>
<feature type="region of interest" description="Disordered" evidence="7">
    <location>
        <begin position="81"/>
        <end position="119"/>
    </location>
</feature>
<feature type="compositionally biased region" description="Low complexity" evidence="7">
    <location>
        <begin position="510"/>
        <end position="524"/>
    </location>
</feature>
<feature type="compositionally biased region" description="Polar residues" evidence="7">
    <location>
        <begin position="1580"/>
        <end position="1593"/>
    </location>
</feature>
<dbReference type="InterPro" id="IPR014891">
    <property type="entry name" value="DWNN_domain"/>
</dbReference>
<dbReference type="SUPFAM" id="SSF57850">
    <property type="entry name" value="RING/U-box"/>
    <property type="match status" value="1"/>
</dbReference>
<feature type="compositionally biased region" description="Basic residues" evidence="7">
    <location>
        <begin position="1450"/>
        <end position="1472"/>
    </location>
</feature>
<feature type="compositionally biased region" description="Basic residues" evidence="7">
    <location>
        <begin position="670"/>
        <end position="686"/>
    </location>
</feature>
<feature type="compositionally biased region" description="Basic and acidic residues" evidence="7">
    <location>
        <begin position="1473"/>
        <end position="1487"/>
    </location>
</feature>
<comment type="caution">
    <text evidence="10">The sequence shown here is derived from an EMBL/GenBank/DDBJ whole genome shotgun (WGS) entry which is preliminary data.</text>
</comment>
<dbReference type="InterPro" id="IPR036875">
    <property type="entry name" value="Znf_CCHC_sf"/>
</dbReference>
<dbReference type="InterPro" id="IPR013083">
    <property type="entry name" value="Znf_RING/FYVE/PHD"/>
</dbReference>
<dbReference type="CDD" id="cd16620">
    <property type="entry name" value="vRING-HC-C4C4_RBBP6"/>
    <property type="match status" value="1"/>
</dbReference>
<reference evidence="10 11" key="1">
    <citation type="submission" date="2024-08" db="EMBL/GenBank/DDBJ databases">
        <authorList>
            <person name="Cucini C."/>
            <person name="Frati F."/>
        </authorList>
    </citation>
    <scope>NUCLEOTIDE SEQUENCE [LARGE SCALE GENOMIC DNA]</scope>
</reference>
<feature type="compositionally biased region" description="Basic and acidic residues" evidence="7">
    <location>
        <begin position="964"/>
        <end position="983"/>
    </location>
</feature>
<name>A0ABP1S2S1_9HEXA</name>
<dbReference type="InterPro" id="IPR033489">
    <property type="entry name" value="RBBP6"/>
</dbReference>
<feature type="compositionally biased region" description="Pro residues" evidence="7">
    <location>
        <begin position="603"/>
        <end position="613"/>
    </location>
</feature>
<dbReference type="Gene3D" id="3.30.40.10">
    <property type="entry name" value="Zinc/RING finger domain, C3HC4 (zinc finger)"/>
    <property type="match status" value="1"/>
</dbReference>
<feature type="compositionally biased region" description="Pro residues" evidence="7">
    <location>
        <begin position="525"/>
        <end position="551"/>
    </location>
</feature>
<feature type="compositionally biased region" description="Basic and acidic residues" evidence="7">
    <location>
        <begin position="1225"/>
        <end position="1243"/>
    </location>
</feature>
<feature type="domain" description="DWNN" evidence="9">
    <location>
        <begin position="3"/>
        <end position="76"/>
    </location>
</feature>
<evidence type="ECO:0000256" key="2">
    <source>
        <dbReference type="ARBA" id="ARBA00022723"/>
    </source>
</evidence>
<proteinExistence type="predicted"/>
<keyword evidence="4" id="KW-0862">Zinc</keyword>
<feature type="compositionally biased region" description="Pro residues" evidence="7">
    <location>
        <begin position="690"/>
        <end position="701"/>
    </location>
</feature>
<evidence type="ECO:0000256" key="5">
    <source>
        <dbReference type="ARBA" id="ARBA00023242"/>
    </source>
</evidence>
<feature type="compositionally biased region" description="Basic and acidic residues" evidence="7">
    <location>
        <begin position="640"/>
        <end position="651"/>
    </location>
</feature>
<evidence type="ECO:0000256" key="4">
    <source>
        <dbReference type="ARBA" id="ARBA00022833"/>
    </source>
</evidence>
<keyword evidence="11" id="KW-1185">Reference proteome</keyword>
<dbReference type="EMBL" id="CAXLJM020000148">
    <property type="protein sequence ID" value="CAL8142519.1"/>
    <property type="molecule type" value="Genomic_DNA"/>
</dbReference>
<comment type="subcellular location">
    <subcellularLocation>
        <location evidence="1">Nucleus</location>
    </subcellularLocation>
</comment>
<dbReference type="Gene3D" id="3.10.20.90">
    <property type="entry name" value="Phosphatidylinositol 3-kinase Catalytic Subunit, Chain A, domain 1"/>
    <property type="match status" value="1"/>
</dbReference>
<dbReference type="PROSITE" id="PS50089">
    <property type="entry name" value="ZF_RING_2"/>
    <property type="match status" value="1"/>
</dbReference>
<feature type="compositionally biased region" description="Basic and acidic residues" evidence="7">
    <location>
        <begin position="1497"/>
        <end position="1507"/>
    </location>
</feature>
<dbReference type="SMART" id="SM01180">
    <property type="entry name" value="DWNN"/>
    <property type="match status" value="1"/>
</dbReference>
<feature type="compositionally biased region" description="Polar residues" evidence="7">
    <location>
        <begin position="1059"/>
        <end position="1077"/>
    </location>
</feature>
<feature type="compositionally biased region" description="Basic and acidic residues" evidence="7">
    <location>
        <begin position="657"/>
        <end position="669"/>
    </location>
</feature>
<keyword evidence="2" id="KW-0479">Metal-binding</keyword>
<dbReference type="SUPFAM" id="SSF57756">
    <property type="entry name" value="Retrovirus zinc finger-like domains"/>
    <property type="match status" value="1"/>
</dbReference>
<feature type="compositionally biased region" description="Pro residues" evidence="7">
    <location>
        <begin position="560"/>
        <end position="582"/>
    </location>
</feature>
<feature type="compositionally biased region" description="Basic residues" evidence="7">
    <location>
        <begin position="1663"/>
        <end position="1681"/>
    </location>
</feature>
<evidence type="ECO:0000256" key="1">
    <source>
        <dbReference type="ARBA" id="ARBA00004123"/>
    </source>
</evidence>
<evidence type="ECO:0000313" key="11">
    <source>
        <dbReference type="Proteomes" id="UP001642540"/>
    </source>
</evidence>
<feature type="compositionally biased region" description="Basic and acidic residues" evidence="7">
    <location>
        <begin position="819"/>
        <end position="831"/>
    </location>
</feature>
<evidence type="ECO:0008006" key="12">
    <source>
        <dbReference type="Google" id="ProtNLM"/>
    </source>
</evidence>
<feature type="compositionally biased region" description="Basic and acidic residues" evidence="7">
    <location>
        <begin position="1515"/>
        <end position="1553"/>
    </location>
</feature>
<feature type="compositionally biased region" description="Pro residues" evidence="7">
    <location>
        <begin position="775"/>
        <end position="786"/>
    </location>
</feature>
<feature type="compositionally biased region" description="Basic and acidic residues" evidence="7">
    <location>
        <begin position="839"/>
        <end position="851"/>
    </location>
</feature>
<feature type="compositionally biased region" description="Basic and acidic residues" evidence="7">
    <location>
        <begin position="1078"/>
        <end position="1093"/>
    </location>
</feature>
<feature type="compositionally biased region" description="Basic and acidic residues" evidence="7">
    <location>
        <begin position="1348"/>
        <end position="1362"/>
    </location>
</feature>
<feature type="region of interest" description="Disordered" evidence="7">
    <location>
        <begin position="313"/>
        <end position="900"/>
    </location>
</feature>
<dbReference type="InterPro" id="IPR001841">
    <property type="entry name" value="Znf_RING"/>
</dbReference>
<protein>
    <recommendedName>
        <fullName evidence="12">E3 ubiquitin-protein ligase RBBP6</fullName>
    </recommendedName>
</protein>
<feature type="compositionally biased region" description="Basic and acidic residues" evidence="7">
    <location>
        <begin position="1439"/>
        <end position="1449"/>
    </location>
</feature>
<feature type="compositionally biased region" description="Basic and acidic residues" evidence="7">
    <location>
        <begin position="1628"/>
        <end position="1642"/>
    </location>
</feature>
<feature type="compositionally biased region" description="Basic and acidic residues" evidence="7">
    <location>
        <begin position="1017"/>
        <end position="1030"/>
    </location>
</feature>
<evidence type="ECO:0000259" key="8">
    <source>
        <dbReference type="PROSITE" id="PS50089"/>
    </source>
</evidence>
<feature type="compositionally biased region" description="Basic and acidic residues" evidence="7">
    <location>
        <begin position="789"/>
        <end position="810"/>
    </location>
</feature>
<evidence type="ECO:0000256" key="6">
    <source>
        <dbReference type="PROSITE-ProRule" id="PRU00175"/>
    </source>
</evidence>
<keyword evidence="5" id="KW-0539">Nucleus</keyword>
<feature type="compositionally biased region" description="Basic residues" evidence="7">
    <location>
        <begin position="1330"/>
        <end position="1347"/>
    </location>
</feature>
<feature type="compositionally biased region" description="Basic and acidic residues" evidence="7">
    <location>
        <begin position="1371"/>
        <end position="1431"/>
    </location>
</feature>
<sequence length="1681" mass="189730">MSVHYKFKAALDFSTVTFDGIHISVSELKKSIIDQKRLGKNADFDLQIINAQTKEVYSDENALIPKNTSVIVARVPITDKKKSAPPLSSKDGPGGRGMHQKGGFHQQSGAEVAKGSDLSSMDLTEEEKIKAMMTQSTQDYDPSHYVRIRGANQHGRVPDNYRCNKCNQGGHWISRCPNVPAQAPDVKKSTGIPRSFMVVVDSPDFPGALMTPEGRYAVPAVDHAAYLEKGKGQQTVEQPVKPKIPDDLVCPLCSDLLTDALLVPCCANSYCDDCIRSYLLESDHECPGCHEKDISPTSLIPNRFLRGTVNAFKSDTGYSKPEKVPERPPKSPPKEPAKADEPRKLSLDELPDDLFPHSPKKIDSEGEGGQATDADSNKVDLYDFNDGSIPSPFASPKPTEVKVDVPSEQRAIQSLGRPFPSGPPPGMMRGPGGPPPSHHPPPHHMPRKPPGSMNSNAVEPPPPGFDVLPPGEDNGHRQPHGTNGSSSGGGPSNIHEPKREGGGPPPNRGPGPQNQQQPPQQTLLPLPPNVPPPSFNPMQPPPGYPGPPQHGPPGGSGPPGGHPPGMPPPGFGPPGPGGPPHGPNQNMPPYQGNFSRMPHMNRGPPPMHHGGPPPRHHMDHHDDFGHRGRSRRPYGGPPGRMDEPHREDESRLGTIEDPLKEFERIMREKDRRKKMAATGARKRSKSRSFSPPPRRTSPYPPKRSRSRSFSRSPSPKRKRPPPGSKRRRSYSRSLSRSPPPIGRRIAKPSVDTRSRSRNRSNSPTPPGKLRRSPRRAPPFSPSPPPSRFTRKDKDEYFENRGRDRYDERPPPRFQNKPYNSREYEGKYDAPSKYENSMASKHDTQGSHKYEAQRQPTRPYHSHMGHGMTHDAAPSYRDKPPPSSETKRPYEYESNIVPPGTENVIQTVPSLLDINVQPHQNNPNVYPISTIGTHSVHTHGHEGSRESSEIEKSRRAVPEAAPVITERKKPDEDNEKEQDADKEQRRKKSPLGKKHKKEKKKHKKKSKEEKKGKKTRKSKDDKTTEGDKSSDDEPETEIPNEKPNLTPLEDGKLLPIGVLDNTTENIAKQTAPCDSTVKSPDRVHENETNVKEEANLGIDKTAQPLPQPMKHRSSSLAAVTQVIGHEVPDLKNSDNATSPVAPHKELHLPPSKWDEYEDFMLGGEALKPVPAEHDIPAIEEPIRDSRERVVTSDVIKRAEHAIFEKPSKAITDPLEVTIRKPLTPPESKELAVREPRKYEKSYREDIPLQSSVVQHVKPDLKTSLVASTVYRKSAKDRLGSKLSEDEVILNVSKTVEAVPLRSKVSTVRDGSDGPRKRRSRSRSPAYASSRYRNRSRSRSIDRHRNRSRHSSERQKQQEKEIRRSPPRKMSPIRRDKERQERRRSPSRDRRASPQREKMLDPKNVQESRERRRSVSRERRRSASRERKRSVSRDRRRTRSRERERERDRRRSNSRTRRRSKSRERRRSRSRDRRRSGSRDRRRSRSTERRRSHSRERRRSISRDRDNYRARPRSPFRRPDMSKPKEDLRDEPSRRHIEPSEKIRLNLLEERKEPNIPRSTDNSSTAQKLEEPASPEARVFQQAGSALSRSDQIFSPTLKKQKGRINIKLSSISKTEQQQSGSSSSDEEHDPQAVDSKHSDSDEKKKKRRRHSSTSTKSSSSSDTKRKKKKKDKKKKKKKKKSK</sequence>
<evidence type="ECO:0000256" key="7">
    <source>
        <dbReference type="SAM" id="MobiDB-lite"/>
    </source>
</evidence>
<feature type="compositionally biased region" description="Low complexity" evidence="7">
    <location>
        <begin position="1651"/>
        <end position="1660"/>
    </location>
</feature>
<dbReference type="Proteomes" id="UP001642540">
    <property type="component" value="Unassembled WGS sequence"/>
</dbReference>
<feature type="compositionally biased region" description="Pro residues" evidence="7">
    <location>
        <begin position="420"/>
        <end position="439"/>
    </location>
</feature>
<feature type="compositionally biased region" description="Basic and acidic residues" evidence="7">
    <location>
        <begin position="875"/>
        <end position="890"/>
    </location>
</feature>
<dbReference type="Gene3D" id="4.10.60.10">
    <property type="entry name" value="Zinc finger, CCHC-type"/>
    <property type="match status" value="1"/>
</dbReference>
<evidence type="ECO:0000313" key="10">
    <source>
        <dbReference type="EMBL" id="CAL8142519.1"/>
    </source>
</evidence>
<keyword evidence="3 6" id="KW-0863">Zinc-finger</keyword>
<evidence type="ECO:0000256" key="3">
    <source>
        <dbReference type="ARBA" id="ARBA00022771"/>
    </source>
</evidence>
<evidence type="ECO:0000259" key="9">
    <source>
        <dbReference type="PROSITE" id="PS51282"/>
    </source>
</evidence>
<feature type="compositionally biased region" description="Polar residues" evidence="7">
    <location>
        <begin position="1555"/>
        <end position="1565"/>
    </location>
</feature>
<feature type="domain" description="RING-type" evidence="8">
    <location>
        <begin position="250"/>
        <end position="290"/>
    </location>
</feature>
<feature type="region of interest" description="Disordered" evidence="7">
    <location>
        <begin position="914"/>
        <end position="1148"/>
    </location>
</feature>
<feature type="region of interest" description="Disordered" evidence="7">
    <location>
        <begin position="1297"/>
        <end position="1681"/>
    </location>
</feature>